<feature type="transmembrane region" description="Helical" evidence="1">
    <location>
        <begin position="48"/>
        <end position="65"/>
    </location>
</feature>
<dbReference type="EMBL" id="BK032494">
    <property type="protein sequence ID" value="DAD55509.1"/>
    <property type="molecule type" value="Genomic_DNA"/>
</dbReference>
<evidence type="ECO:0000313" key="2">
    <source>
        <dbReference type="EMBL" id="DAD55509.1"/>
    </source>
</evidence>
<protein>
    <submittedName>
        <fullName evidence="2">Uncharacterized protein</fullName>
    </submittedName>
</protein>
<keyword evidence="1" id="KW-0472">Membrane</keyword>
<name>A0A8D9PE45_9VIRU</name>
<accession>A0A8D9PE45</accession>
<keyword evidence="1" id="KW-0812">Transmembrane</keyword>
<sequence>MMPPISASLQNSSSAKGGEFGVTNTLMQQGDWIVTTGAGKASGGLSDTGMYVMAAAVGLFCIMKWKKMI</sequence>
<proteinExistence type="predicted"/>
<reference evidence="2" key="1">
    <citation type="journal article" date="2021" name="Proc. Natl. Acad. Sci. U.S.A.">
        <title>A Catalog of Tens of Thousands of Viruses from Human Metagenomes Reveals Hidden Associations with Chronic Diseases.</title>
        <authorList>
            <person name="Tisza M.J."/>
            <person name="Buck C.B."/>
        </authorList>
    </citation>
    <scope>NUCLEOTIDE SEQUENCE</scope>
    <source>
        <strain evidence="2">Ct6nR3</strain>
    </source>
</reference>
<keyword evidence="1" id="KW-1133">Transmembrane helix</keyword>
<evidence type="ECO:0000256" key="1">
    <source>
        <dbReference type="SAM" id="Phobius"/>
    </source>
</evidence>
<organism evidence="2">
    <name type="scientific">Corticoviridae sp</name>
    <dbReference type="NCBI Taxonomy" id="2832474"/>
    <lineage>
        <taxon>Viruses</taxon>
        <taxon>Varidnaviria</taxon>
        <taxon>Abadenavirae</taxon>
        <taxon>Produgelaviricota</taxon>
        <taxon>Belvinaviricetes</taxon>
        <taxon>Vinavirales</taxon>
        <taxon>Corticoviridae</taxon>
    </lineage>
</organism>